<evidence type="ECO:0000256" key="20">
    <source>
        <dbReference type="SAM" id="Phobius"/>
    </source>
</evidence>
<dbReference type="OrthoDB" id="10031169at2759"/>
<dbReference type="InterPro" id="IPR050344">
    <property type="entry name" value="Peptidase_M1_aminopeptidases"/>
</dbReference>
<reference evidence="24" key="2">
    <citation type="submission" date="2020-11" db="EMBL/GenBank/DDBJ databases">
        <authorList>
            <person name="Cecchin M."/>
            <person name="Marcolungo L."/>
            <person name="Rossato M."/>
            <person name="Girolomoni L."/>
            <person name="Cosentino E."/>
            <person name="Cuine S."/>
            <person name="Li-Beisson Y."/>
            <person name="Delledonne M."/>
            <person name="Ballottari M."/>
        </authorList>
    </citation>
    <scope>NUCLEOTIDE SEQUENCE</scope>
    <source>
        <strain evidence="24">211/11P</strain>
        <tissue evidence="24">Whole cell</tissue>
    </source>
</reference>
<accession>A0A9D4TM83</accession>
<keyword evidence="6 20" id="KW-0812">Transmembrane</keyword>
<evidence type="ECO:0000256" key="8">
    <source>
        <dbReference type="ARBA" id="ARBA00022801"/>
    </source>
</evidence>
<dbReference type="Gene3D" id="2.60.40.1730">
    <property type="entry name" value="tricorn interacting facor f3 domain"/>
    <property type="match status" value="1"/>
</dbReference>
<evidence type="ECO:0000256" key="1">
    <source>
        <dbReference type="ARBA" id="ARBA00004174"/>
    </source>
</evidence>
<keyword evidence="8" id="KW-0378">Hydrolase</keyword>
<keyword evidence="25" id="KW-1185">Reference proteome</keyword>
<evidence type="ECO:0000313" key="25">
    <source>
        <dbReference type="Proteomes" id="UP001055712"/>
    </source>
</evidence>
<feature type="site" description="Transition state stabilizer" evidence="19">
    <location>
        <position position="554"/>
    </location>
</feature>
<evidence type="ECO:0000256" key="5">
    <source>
        <dbReference type="ARBA" id="ARBA00022670"/>
    </source>
</evidence>
<gene>
    <name evidence="24" type="ORF">D9Q98_005527</name>
</gene>
<dbReference type="Gene3D" id="2.60.40.1910">
    <property type="match status" value="1"/>
</dbReference>
<dbReference type="Gene3D" id="1.10.390.10">
    <property type="entry name" value="Neutral Protease Domain 2"/>
    <property type="match status" value="1"/>
</dbReference>
<evidence type="ECO:0000259" key="21">
    <source>
        <dbReference type="Pfam" id="PF01433"/>
    </source>
</evidence>
<dbReference type="SUPFAM" id="SSF63737">
    <property type="entry name" value="Leukotriene A4 hydrolase N-terminal domain"/>
    <property type="match status" value="1"/>
</dbReference>
<evidence type="ECO:0000256" key="11">
    <source>
        <dbReference type="ARBA" id="ARBA00022968"/>
    </source>
</evidence>
<keyword evidence="7 18" id="KW-0479">Metal-binding</keyword>
<proteinExistence type="inferred from homology"/>
<evidence type="ECO:0000256" key="15">
    <source>
        <dbReference type="ARBA" id="ARBA00023180"/>
    </source>
</evidence>
<dbReference type="FunFam" id="2.60.40.1730:FF:000001">
    <property type="entry name" value="Leucyl-cystinyl aminopeptidase"/>
    <property type="match status" value="1"/>
</dbReference>
<feature type="domain" description="Peptidase M1 membrane alanine aminopeptidase" evidence="21">
    <location>
        <begin position="394"/>
        <end position="569"/>
    </location>
</feature>
<dbReference type="Pfam" id="PF17900">
    <property type="entry name" value="Peptidase_M1_N"/>
    <property type="match status" value="1"/>
</dbReference>
<sequence>MADNERTPVRPSHAFTLSEEEELHHLHDPEHAALSPGSSSAHRPQNVFNLDLEYSDDDALLDWEQYAGMNRMRCCGIDCSRSPFARCLRPPQWWYTYTKRQRRCMVGTLAGVVALVAVLAALIALAAVRGGRGPTDTSWHTGDPSADALGTAEELALCSWGRYRLPTTVVPQQYNLTLEVSMEGEYPVEGMVAIDLKVLQATQCVVLHAADMEIVEARLAGAGNAVGKVKAREAEQQLIIAFDADLPQPAAALLLTFRYKLKEGLSGFYRSTYKLADGSARSLATTQFEANAARLAFPCFDEPAFKAVFNTEIIAPAHLEVLYNMPPSAIHSHAHNVDEHTRTWHFQPTPPMSTYLVCFIVGEFASTSRLVESGSGTVNVSVWGTPDRVNNLEYAADTAAAILPAFEAALGVSYPLPKLDLVAIPDFSAGAMENWGLITYRETALLASNSSSTLDLRYVAIVVAHEMAHQWFGNLVTMEFWGELWLNEGFASYFEYLGATAAHPDNSYWSTFYSDNLPAALYFDSKESSHPLSMDHDLMNSTNRIESVFDAVMYQKGASVLRMLRAWTNRANRKAPLPTHETVPGTTYEQDAFLLALKQYLQQHSYNNTHASDLWNAANATLPFDVPAAMVQWTYQAGYPLVSLTLDDRRRVWLHQAPFSLRGVSACDPSRAWWIPISYVTSDKPQQLQWTELRGCQSAKPLLTLKEGVGAASWVKLNAQQYGFYRVQYEPLDLWAALADAATAKGAGGGMLLSGSDLAGLIDDSYSLAEAGAGPITPFLNLLTALQVRPPQDYEPWAAALPYIFKLQRLLPCYTDWQAWVRDGLLHSYLRQGAAGGGRNASGSAQLLFSFNAADTSVPAEQRTVGYRLLRPAILRTAGLFADTGVKAAAANLFTQLEGPEGAAASQAPPNTLDADIRDAVYQSAARTDLFEVYQQLEDMYKAATEADEKERTLLALGYSPGGSRIQATLQFALSDDVRAQDARLVIVNVARNGGHSALDLTWTWLQQNHGALLAKLGGDAEALRRVAQVAEGVASLFSDAARQQQVDAFFANYKGKELDLGYAARSKESIAANAAWLAKHSADACAWVRAQRKSG</sequence>
<keyword evidence="14 20" id="KW-0472">Membrane</keyword>
<dbReference type="Proteomes" id="UP001055712">
    <property type="component" value="Unassembled WGS sequence"/>
</dbReference>
<dbReference type="GO" id="GO:0043171">
    <property type="term" value="P:peptide catabolic process"/>
    <property type="evidence" value="ECO:0007669"/>
    <property type="project" value="TreeGrafter"/>
</dbReference>
<evidence type="ECO:0000259" key="23">
    <source>
        <dbReference type="Pfam" id="PF17900"/>
    </source>
</evidence>
<dbReference type="InterPro" id="IPR001930">
    <property type="entry name" value="Peptidase_M1"/>
</dbReference>
<comment type="subcellular location">
    <subcellularLocation>
        <location evidence="2">Membrane</location>
        <topology evidence="2">Single-pass type II membrane protein</topology>
    </subcellularLocation>
    <subcellularLocation>
        <location evidence="1">Microsome membrane</location>
        <topology evidence="1">Peripheral membrane protein</topology>
    </subcellularLocation>
</comment>
<dbReference type="GO" id="GO:0005615">
    <property type="term" value="C:extracellular space"/>
    <property type="evidence" value="ECO:0007669"/>
    <property type="project" value="TreeGrafter"/>
</dbReference>
<reference evidence="24" key="1">
    <citation type="journal article" date="2019" name="Plant J.">
        <title>Chlorella vulgaris genome assembly and annotation reveals the molecular basis for metabolic acclimation to high light conditions.</title>
        <authorList>
            <person name="Cecchin M."/>
            <person name="Marcolungo L."/>
            <person name="Rossato M."/>
            <person name="Girolomoni L."/>
            <person name="Cosentino E."/>
            <person name="Cuine S."/>
            <person name="Li-Beisson Y."/>
            <person name="Delledonne M."/>
            <person name="Ballottari M."/>
        </authorList>
    </citation>
    <scope>NUCLEOTIDE SEQUENCE</scope>
    <source>
        <strain evidence="24">211/11P</strain>
    </source>
</reference>
<organism evidence="24 25">
    <name type="scientific">Chlorella vulgaris</name>
    <name type="common">Green alga</name>
    <dbReference type="NCBI Taxonomy" id="3077"/>
    <lineage>
        <taxon>Eukaryota</taxon>
        <taxon>Viridiplantae</taxon>
        <taxon>Chlorophyta</taxon>
        <taxon>core chlorophytes</taxon>
        <taxon>Trebouxiophyceae</taxon>
        <taxon>Chlorellales</taxon>
        <taxon>Chlorellaceae</taxon>
        <taxon>Chlorella clade</taxon>
        <taxon>Chlorella</taxon>
    </lineage>
</organism>
<keyword evidence="11" id="KW-0735">Signal-anchor</keyword>
<evidence type="ECO:0000256" key="14">
    <source>
        <dbReference type="ARBA" id="ARBA00023136"/>
    </source>
</evidence>
<feature type="binding site" evidence="18">
    <location>
        <position position="488"/>
    </location>
    <ligand>
        <name>Zn(2+)</name>
        <dbReference type="ChEBI" id="CHEBI:29105"/>
        <note>catalytic</note>
    </ligand>
</feature>
<evidence type="ECO:0000256" key="2">
    <source>
        <dbReference type="ARBA" id="ARBA00004606"/>
    </source>
</evidence>
<name>A0A9D4TM83_CHLVU</name>
<dbReference type="InterPro" id="IPR014782">
    <property type="entry name" value="Peptidase_M1_dom"/>
</dbReference>
<evidence type="ECO:0000256" key="13">
    <source>
        <dbReference type="ARBA" id="ARBA00023049"/>
    </source>
</evidence>
<dbReference type="PRINTS" id="PR00756">
    <property type="entry name" value="ALADIPTASE"/>
</dbReference>
<evidence type="ECO:0000313" key="24">
    <source>
        <dbReference type="EMBL" id="KAI3429433.1"/>
    </source>
</evidence>
<evidence type="ECO:0000256" key="18">
    <source>
        <dbReference type="PIRSR" id="PIRSR634016-3"/>
    </source>
</evidence>
<dbReference type="InterPro" id="IPR042097">
    <property type="entry name" value="Aminopeptidase_N-like_N_sf"/>
</dbReference>
<evidence type="ECO:0000256" key="16">
    <source>
        <dbReference type="ARBA" id="ARBA00029840"/>
    </source>
</evidence>
<evidence type="ECO:0000256" key="6">
    <source>
        <dbReference type="ARBA" id="ARBA00022692"/>
    </source>
</evidence>
<evidence type="ECO:0000259" key="22">
    <source>
        <dbReference type="Pfam" id="PF11838"/>
    </source>
</evidence>
<dbReference type="GO" id="GO:0006508">
    <property type="term" value="P:proteolysis"/>
    <property type="evidence" value="ECO:0007669"/>
    <property type="project" value="UniProtKB-KW"/>
</dbReference>
<dbReference type="GO" id="GO:0042277">
    <property type="term" value="F:peptide binding"/>
    <property type="evidence" value="ECO:0007669"/>
    <property type="project" value="TreeGrafter"/>
</dbReference>
<evidence type="ECO:0000256" key="7">
    <source>
        <dbReference type="ARBA" id="ARBA00022723"/>
    </source>
</evidence>
<evidence type="ECO:0000256" key="12">
    <source>
        <dbReference type="ARBA" id="ARBA00022989"/>
    </source>
</evidence>
<dbReference type="Pfam" id="PF01433">
    <property type="entry name" value="Peptidase_M1"/>
    <property type="match status" value="1"/>
</dbReference>
<dbReference type="FunFam" id="1.10.390.10:FF:000006">
    <property type="entry name" value="Puromycin-sensitive aminopeptidase"/>
    <property type="match status" value="1"/>
</dbReference>
<dbReference type="InterPro" id="IPR027268">
    <property type="entry name" value="Peptidase_M4/M1_CTD_sf"/>
</dbReference>
<dbReference type="AlphaFoldDB" id="A0A9D4TM83"/>
<keyword evidence="5" id="KW-0645">Protease</keyword>
<dbReference type="GO" id="GO:0008270">
    <property type="term" value="F:zinc ion binding"/>
    <property type="evidence" value="ECO:0007669"/>
    <property type="project" value="InterPro"/>
</dbReference>
<dbReference type="GO" id="GO:0070006">
    <property type="term" value="F:metalloaminopeptidase activity"/>
    <property type="evidence" value="ECO:0007669"/>
    <property type="project" value="TreeGrafter"/>
</dbReference>
<keyword evidence="10" id="KW-0256">Endoplasmic reticulum</keyword>
<keyword evidence="12 20" id="KW-1133">Transmembrane helix</keyword>
<feature type="binding site" evidence="18">
    <location>
        <position position="469"/>
    </location>
    <ligand>
        <name>Zn(2+)</name>
        <dbReference type="ChEBI" id="CHEBI:29105"/>
        <note>catalytic</note>
    </ligand>
</feature>
<comment type="cofactor">
    <cofactor evidence="18">
        <name>Zn(2+)</name>
        <dbReference type="ChEBI" id="CHEBI:29105"/>
    </cofactor>
    <text evidence="18">Binds 1 zinc ion per subunit.</text>
</comment>
<feature type="transmembrane region" description="Helical" evidence="20">
    <location>
        <begin position="104"/>
        <end position="128"/>
    </location>
</feature>
<dbReference type="CDD" id="cd09601">
    <property type="entry name" value="M1_APN-Q_like"/>
    <property type="match status" value="1"/>
</dbReference>
<evidence type="ECO:0000256" key="19">
    <source>
        <dbReference type="PIRSR" id="PIRSR634016-4"/>
    </source>
</evidence>
<protein>
    <recommendedName>
        <fullName evidence="16">Alpha-aminoacylpeptide hydrolase</fullName>
    </recommendedName>
</protein>
<dbReference type="GO" id="GO:0005737">
    <property type="term" value="C:cytoplasm"/>
    <property type="evidence" value="ECO:0007669"/>
    <property type="project" value="TreeGrafter"/>
</dbReference>
<keyword evidence="15" id="KW-0325">Glycoprotein</keyword>
<keyword evidence="13" id="KW-0482">Metalloprotease</keyword>
<feature type="domain" description="Aminopeptidase N-like N-terminal" evidence="23">
    <location>
        <begin position="170"/>
        <end position="356"/>
    </location>
</feature>
<dbReference type="InterPro" id="IPR024571">
    <property type="entry name" value="ERAP1-like_C_dom"/>
</dbReference>
<dbReference type="GO" id="GO:0016020">
    <property type="term" value="C:membrane"/>
    <property type="evidence" value="ECO:0007669"/>
    <property type="project" value="UniProtKB-SubCell"/>
</dbReference>
<evidence type="ECO:0000256" key="3">
    <source>
        <dbReference type="ARBA" id="ARBA00010136"/>
    </source>
</evidence>
<dbReference type="InterPro" id="IPR045357">
    <property type="entry name" value="Aminopeptidase_N-like_N"/>
</dbReference>
<evidence type="ECO:0000256" key="17">
    <source>
        <dbReference type="PIRSR" id="PIRSR634016-1"/>
    </source>
</evidence>
<dbReference type="Pfam" id="PF11838">
    <property type="entry name" value="ERAP1_C"/>
    <property type="match status" value="1"/>
</dbReference>
<evidence type="ECO:0000256" key="4">
    <source>
        <dbReference type="ARBA" id="ARBA00022438"/>
    </source>
</evidence>
<keyword evidence="4" id="KW-0031">Aminopeptidase</keyword>
<feature type="active site" description="Proton acceptor" evidence="17">
    <location>
        <position position="466"/>
    </location>
</feature>
<dbReference type="InterPro" id="IPR034016">
    <property type="entry name" value="M1_APN-typ"/>
</dbReference>
<dbReference type="PANTHER" id="PTHR11533">
    <property type="entry name" value="PROTEASE M1 ZINC METALLOPROTEASE"/>
    <property type="match status" value="1"/>
</dbReference>
<feature type="domain" description="ERAP1-like C-terminal" evidence="22">
    <location>
        <begin position="714"/>
        <end position="1066"/>
    </location>
</feature>
<dbReference type="PANTHER" id="PTHR11533:SF299">
    <property type="entry name" value="AMINOPEPTIDASE"/>
    <property type="match status" value="1"/>
</dbReference>
<keyword evidence="10" id="KW-0492">Microsome</keyword>
<keyword evidence="9 18" id="KW-0862">Zinc</keyword>
<evidence type="ECO:0000256" key="9">
    <source>
        <dbReference type="ARBA" id="ARBA00022833"/>
    </source>
</evidence>
<evidence type="ECO:0000256" key="10">
    <source>
        <dbReference type="ARBA" id="ARBA00022848"/>
    </source>
</evidence>
<feature type="binding site" evidence="18">
    <location>
        <position position="465"/>
    </location>
    <ligand>
        <name>Zn(2+)</name>
        <dbReference type="ChEBI" id="CHEBI:29105"/>
        <note>catalytic</note>
    </ligand>
</feature>
<comment type="similarity">
    <text evidence="3">Belongs to the peptidase M1 family.</text>
</comment>
<dbReference type="Gene3D" id="1.25.50.20">
    <property type="match status" value="1"/>
</dbReference>
<comment type="caution">
    <text evidence="24">The sequence shown here is derived from an EMBL/GenBank/DDBJ whole genome shotgun (WGS) entry which is preliminary data.</text>
</comment>
<dbReference type="SUPFAM" id="SSF55486">
    <property type="entry name" value="Metalloproteases ('zincins'), catalytic domain"/>
    <property type="match status" value="1"/>
</dbReference>
<dbReference type="EMBL" id="SIDB01000008">
    <property type="protein sequence ID" value="KAI3429433.1"/>
    <property type="molecule type" value="Genomic_DNA"/>
</dbReference>